<accession>A0A2T6C3I3</accession>
<dbReference type="Pfam" id="PF19917">
    <property type="entry name" value="bpX1"/>
    <property type="match status" value="1"/>
</dbReference>
<organism evidence="3 4">
    <name type="scientific">Kordia periserrulae</name>
    <dbReference type="NCBI Taxonomy" id="701523"/>
    <lineage>
        <taxon>Bacteria</taxon>
        <taxon>Pseudomonadati</taxon>
        <taxon>Bacteroidota</taxon>
        <taxon>Flavobacteriia</taxon>
        <taxon>Flavobacteriales</taxon>
        <taxon>Flavobacteriaceae</taxon>
        <taxon>Kordia</taxon>
    </lineage>
</organism>
<comment type="caution">
    <text evidence="3">The sequence shown here is derived from an EMBL/GenBank/DDBJ whole genome shotgun (WGS) entry which is preliminary data.</text>
</comment>
<name>A0A2T6C3I3_9FLAO</name>
<dbReference type="EMBL" id="QBKT01000002">
    <property type="protein sequence ID" value="PTX62879.1"/>
    <property type="molecule type" value="Genomic_DNA"/>
</dbReference>
<evidence type="ECO:0000259" key="2">
    <source>
        <dbReference type="Pfam" id="PF19917"/>
    </source>
</evidence>
<feature type="domain" description="MoxR-vWA-beta-propeller ternary system" evidence="2">
    <location>
        <begin position="703"/>
        <end position="783"/>
    </location>
</feature>
<dbReference type="RefSeq" id="WP_146169740.1">
    <property type="nucleotide sequence ID" value="NZ_QBKT01000002.1"/>
</dbReference>
<dbReference type="InterPro" id="IPR045554">
    <property type="entry name" value="bpX0"/>
</dbReference>
<feature type="domain" description="MoxR-vWA-beta-propeller ternary system" evidence="1">
    <location>
        <begin position="40"/>
        <end position="198"/>
    </location>
</feature>
<dbReference type="Pfam" id="PF19915">
    <property type="entry name" value="bpX0"/>
    <property type="match status" value="1"/>
</dbReference>
<sequence>MNTTHAKATYYFQSYHDYFWEWEVDHMFQGSYNCISIPQGMTIVYKEPVVEVLQLLSETGLPPFGALVLVFLATNSGEVDSAIKEIFAETLEKHTNFPTVGHIDFAAAESFLKTLRILPEAYKKGQKRVDLLVFLFEMANHSLSPKYSDEILDFIQNQSDELHVCSVKQEITVATLSKDINALALLHKRYPTVEALVQAWLKIEEVPVDPEDAEIEHISQNPDIIQQLIEDPKTFFMGSLVKRLWSGIQLPMHYSHPGEMPLGGISDITNKGKFDNILMSEFANDDLIFLHRIANKEALFIRRETTPEEDLRTRIFLIDTTIKNWGTPKILSFATAFSFIHHPKNNMYFQPYALGETYQQLHFDTKENVSTGLQLASPKLDAAEAIEKFIDECEEENIEITLFTVAKTLTHHNIRRIFNLHHKKFGGVITSDSQGNIDVYKLKNGTRSLSKHIQLPLAELWAHPPKRKTSDKEVYTMAKDVINYPLLYGFPTRIGINFTDEHSAYLLQKNGDLFRTEDRNKGFQMVDCGFRFVTGISQQKFGVMFQGELLILYWNANNHMVFKTQHHTYSYKFDLSKYKNKVFTHLIVHEEEVYLVTKNYYSSPPVFTYFDIYEQRYTPIENPSKALEASYKAYLKNEVRYFEGSVFTKIKSITFTDDLELVFNFKHRLDIVTSIGYFDLLDEEEEMYLEDQATVYFRHRNQKVSLGGGSEIEIDKNGILIFRSGNPDIPTFYVASYIGINIALATDEEFAGADYFLPSNSMLRKIEIHEFDIKYVEPFISHILDTWS</sequence>
<evidence type="ECO:0000259" key="1">
    <source>
        <dbReference type="Pfam" id="PF19915"/>
    </source>
</evidence>
<dbReference type="InterPro" id="IPR045553">
    <property type="entry name" value="bpX1"/>
</dbReference>
<gene>
    <name evidence="3" type="ORF">C8N46_102279</name>
</gene>
<evidence type="ECO:0000313" key="3">
    <source>
        <dbReference type="EMBL" id="PTX62879.1"/>
    </source>
</evidence>
<protein>
    <submittedName>
        <fullName evidence="3">Uncharacterized protein</fullName>
    </submittedName>
</protein>
<dbReference type="AlphaFoldDB" id="A0A2T6C3I3"/>
<reference evidence="3 4" key="1">
    <citation type="submission" date="2018-04" db="EMBL/GenBank/DDBJ databases">
        <title>Genomic Encyclopedia of Archaeal and Bacterial Type Strains, Phase II (KMG-II): from individual species to whole genera.</title>
        <authorList>
            <person name="Goeker M."/>
        </authorList>
    </citation>
    <scope>NUCLEOTIDE SEQUENCE [LARGE SCALE GENOMIC DNA]</scope>
    <source>
        <strain evidence="3 4">DSM 25731</strain>
    </source>
</reference>
<dbReference type="OrthoDB" id="780958at2"/>
<evidence type="ECO:0000313" key="4">
    <source>
        <dbReference type="Proteomes" id="UP000244090"/>
    </source>
</evidence>
<proteinExistence type="predicted"/>
<keyword evidence="4" id="KW-1185">Reference proteome</keyword>
<dbReference type="Proteomes" id="UP000244090">
    <property type="component" value="Unassembled WGS sequence"/>
</dbReference>